<dbReference type="InterPro" id="IPR006311">
    <property type="entry name" value="TAT_signal"/>
</dbReference>
<reference evidence="2 3" key="1">
    <citation type="journal article" date="2010" name="DNA Res.">
        <title>Genome sequence of Kitasatospora setae NBRC 14216T: an evolutionary snapshot of the family Streptomycetaceae.</title>
        <authorList>
            <person name="Ichikawa N."/>
            <person name="Oguchi A."/>
            <person name="Ikeda H."/>
            <person name="Ishikawa J."/>
            <person name="Kitani S."/>
            <person name="Watanabe Y."/>
            <person name="Nakamura S."/>
            <person name="Katano Y."/>
            <person name="Kishi E."/>
            <person name="Sasagawa M."/>
            <person name="Ankai A."/>
            <person name="Fukui S."/>
            <person name="Hashimoto Y."/>
            <person name="Kamata S."/>
            <person name="Otoguro M."/>
            <person name="Tanikawa S."/>
            <person name="Nihira T."/>
            <person name="Horinouchi S."/>
            <person name="Ohnishi Y."/>
            <person name="Hayakawa M."/>
            <person name="Kuzuyama T."/>
            <person name="Arisawa A."/>
            <person name="Nomoto F."/>
            <person name="Miura H."/>
            <person name="Takahashi Y."/>
            <person name="Fujita N."/>
        </authorList>
    </citation>
    <scope>NUCLEOTIDE SEQUENCE [LARGE SCALE GENOMIC DNA]</scope>
    <source>
        <strain evidence="3">ATCC 33774 / DSM 43861 / JCM 3304 / KCC A-0304 / NBRC 14216 / KM-6054</strain>
    </source>
</reference>
<dbReference type="KEGG" id="ksk:KSE_57710"/>
<dbReference type="RefSeq" id="WP_014138841.1">
    <property type="nucleotide sequence ID" value="NC_016109.1"/>
</dbReference>
<sequence>MATHRTKALTATAAAGAALLLGAALAQPAAAVELPRSAVAYFATGSNLTGTQYAVDTADTGCHNLPAAARSAVDFTAANIQVFFNADCATGLPGKTGSGYYALGSLHWADFPYPAVSYRVTG</sequence>
<dbReference type="PROSITE" id="PS51318">
    <property type="entry name" value="TAT"/>
    <property type="match status" value="1"/>
</dbReference>
<evidence type="ECO:0000256" key="1">
    <source>
        <dbReference type="SAM" id="SignalP"/>
    </source>
</evidence>
<proteinExistence type="predicted"/>
<dbReference type="EMBL" id="AP010968">
    <property type="protein sequence ID" value="BAJ31544.1"/>
    <property type="molecule type" value="Genomic_DNA"/>
</dbReference>
<feature type="chain" id="PRO_5038957439" evidence="1">
    <location>
        <begin position="27"/>
        <end position="122"/>
    </location>
</feature>
<dbReference type="eggNOG" id="ENOG5032MPM">
    <property type="taxonomic scope" value="Bacteria"/>
</dbReference>
<feature type="signal peptide" evidence="1">
    <location>
        <begin position="1"/>
        <end position="26"/>
    </location>
</feature>
<keyword evidence="1" id="KW-0732">Signal</keyword>
<dbReference type="HOGENOM" id="CLU_2036631_0_0_11"/>
<dbReference type="AlphaFoldDB" id="E4N3R3"/>
<protein>
    <submittedName>
        <fullName evidence="2">Uncharacterized protein</fullName>
    </submittedName>
</protein>
<keyword evidence="3" id="KW-1185">Reference proteome</keyword>
<evidence type="ECO:0000313" key="2">
    <source>
        <dbReference type="EMBL" id="BAJ31544.1"/>
    </source>
</evidence>
<dbReference type="STRING" id="452652.KSE_57710"/>
<accession>E4N3R3</accession>
<gene>
    <name evidence="2" type="ordered locus">KSE_57710</name>
</gene>
<dbReference type="Proteomes" id="UP000007076">
    <property type="component" value="Chromosome"/>
</dbReference>
<dbReference type="PATRIC" id="fig|452652.3.peg.5781"/>
<organism evidence="2 3">
    <name type="scientific">Kitasatospora setae (strain ATCC 33774 / DSM 43861 / JCM 3304 / KCC A-0304 / NBRC 14216 / KM-6054)</name>
    <name type="common">Streptomyces setae</name>
    <dbReference type="NCBI Taxonomy" id="452652"/>
    <lineage>
        <taxon>Bacteria</taxon>
        <taxon>Bacillati</taxon>
        <taxon>Actinomycetota</taxon>
        <taxon>Actinomycetes</taxon>
        <taxon>Kitasatosporales</taxon>
        <taxon>Streptomycetaceae</taxon>
        <taxon>Kitasatospora</taxon>
    </lineage>
</organism>
<name>E4N3R3_KITSK</name>
<evidence type="ECO:0000313" key="3">
    <source>
        <dbReference type="Proteomes" id="UP000007076"/>
    </source>
</evidence>